<feature type="region of interest" description="Disordered" evidence="5">
    <location>
        <begin position="215"/>
        <end position="420"/>
    </location>
</feature>
<evidence type="ECO:0000259" key="7">
    <source>
        <dbReference type="Pfam" id="PF12737"/>
    </source>
</evidence>
<dbReference type="SUPFAM" id="SSF46689">
    <property type="entry name" value="Homeodomain-like"/>
    <property type="match status" value="1"/>
</dbReference>
<feature type="domain" description="Mating-type protein C-terminal" evidence="7">
    <location>
        <begin position="185"/>
        <end position="324"/>
    </location>
</feature>
<proteinExistence type="inferred from homology"/>
<evidence type="ECO:0000256" key="1">
    <source>
        <dbReference type="ARBA" id="ARBA00005800"/>
    </source>
</evidence>
<keyword evidence="2" id="KW-0238">DNA-binding</keyword>
<dbReference type="OrthoDB" id="250329at2759"/>
<keyword evidence="9" id="KW-1185">Reference proteome</keyword>
<dbReference type="GO" id="GO:0003677">
    <property type="term" value="F:DNA binding"/>
    <property type="evidence" value="ECO:0007669"/>
    <property type="project" value="UniProtKB-KW"/>
</dbReference>
<dbReference type="Pfam" id="PF05920">
    <property type="entry name" value="Homeobox_KN"/>
    <property type="match status" value="1"/>
</dbReference>
<organism evidence="8 9">
    <name type="scientific">Marasmius oreades</name>
    <name type="common">fairy-ring Marasmius</name>
    <dbReference type="NCBI Taxonomy" id="181124"/>
    <lineage>
        <taxon>Eukaryota</taxon>
        <taxon>Fungi</taxon>
        <taxon>Dikarya</taxon>
        <taxon>Basidiomycota</taxon>
        <taxon>Agaricomycotina</taxon>
        <taxon>Agaricomycetes</taxon>
        <taxon>Agaricomycetidae</taxon>
        <taxon>Agaricales</taxon>
        <taxon>Marasmiineae</taxon>
        <taxon>Marasmiaceae</taxon>
        <taxon>Marasmius</taxon>
    </lineage>
</organism>
<evidence type="ECO:0000259" key="6">
    <source>
        <dbReference type="Pfam" id="PF05920"/>
    </source>
</evidence>
<dbReference type="InterPro" id="IPR024441">
    <property type="entry name" value="Homeodomain1_C"/>
</dbReference>
<dbReference type="Gene3D" id="1.10.10.60">
    <property type="entry name" value="Homeodomain-like"/>
    <property type="match status" value="1"/>
</dbReference>
<dbReference type="GO" id="GO:0006355">
    <property type="term" value="P:regulation of DNA-templated transcription"/>
    <property type="evidence" value="ECO:0007669"/>
    <property type="project" value="InterPro"/>
</dbReference>
<sequence length="553" mass="61487">MPTTAEPIRDRILSTIDHLFDAFDSGSFDIVTTHWAQVGGEIRTSSPNSNTHVAASCIDELCNAFTSFTHLSANLEHRLSEYLTQPPKDDTSSPPNPPTANHPPYVKPASEWLLDNLHNPFPPAKYRDHLSAAHGCPRKNIDTWFNEARKRIGWNTMRKRCFGSRKEMVDAASSFFLDHATSGEFDNEFLRMSVKAKDLYSKRLVKSELMQKLDRSVKPMSDEVKRQADEESRERQLEKRRVSYRSDDKAATPPTLVARKKCRSHHDDEDDQPSRKRLRSHSGCDDDDDNSSSSGSSSRRASSLFSEAPSEFSSATEASSPSSTTGSVDSSREHRLKRPRISSAPTTPMNLPKSPAENRLTQTQTQLSSDVPSESSKSTSATEVPSPSVTSGKRRSSDSSHERRRKRPRISSAPTPMTVPTFPAEEDWFTLTQAQTQLPTDVEYSCDISSWLASMDSLSDADSSCVTTPTHLLHNDPLPHIDQGNSLLELDNSIAAASPLLPTNTTDLSDLCQMTFPEYYYTLSDPFGFDFPEFDISSTLASPYPVYHAGVVA</sequence>
<evidence type="ECO:0000256" key="5">
    <source>
        <dbReference type="SAM" id="MobiDB-lite"/>
    </source>
</evidence>
<evidence type="ECO:0000313" key="8">
    <source>
        <dbReference type="EMBL" id="KAG7099590.1"/>
    </source>
</evidence>
<comment type="caution">
    <text evidence="8">The sequence shown here is derived from an EMBL/GenBank/DDBJ whole genome shotgun (WGS) entry which is preliminary data.</text>
</comment>
<evidence type="ECO:0000256" key="2">
    <source>
        <dbReference type="ARBA" id="ARBA00023125"/>
    </source>
</evidence>
<gene>
    <name evidence="8" type="ORF">E1B28_001420</name>
</gene>
<evidence type="ECO:0000256" key="3">
    <source>
        <dbReference type="ARBA" id="ARBA00023155"/>
    </source>
</evidence>
<dbReference type="InterPro" id="IPR008422">
    <property type="entry name" value="KN_HD"/>
</dbReference>
<name>A0A9P7V3E6_9AGAR</name>
<evidence type="ECO:0000313" key="9">
    <source>
        <dbReference type="Proteomes" id="UP001049176"/>
    </source>
</evidence>
<dbReference type="GeneID" id="66070496"/>
<dbReference type="KEGG" id="more:E1B28_001420"/>
<dbReference type="InterPro" id="IPR009057">
    <property type="entry name" value="Homeodomain-like_sf"/>
</dbReference>
<feature type="region of interest" description="Disordered" evidence="5">
    <location>
        <begin position="84"/>
        <end position="105"/>
    </location>
</feature>
<dbReference type="AlphaFoldDB" id="A0A9P7V3E6"/>
<feature type="compositionally biased region" description="Basic and acidic residues" evidence="5">
    <location>
        <begin position="215"/>
        <end position="250"/>
    </location>
</feature>
<keyword evidence="4" id="KW-0539">Nucleus</keyword>
<dbReference type="EMBL" id="CM032181">
    <property type="protein sequence ID" value="KAG7099590.1"/>
    <property type="molecule type" value="Genomic_DNA"/>
</dbReference>
<feature type="compositionally biased region" description="Polar residues" evidence="5">
    <location>
        <begin position="359"/>
        <end position="391"/>
    </location>
</feature>
<dbReference type="Proteomes" id="UP001049176">
    <property type="component" value="Chromosome 1"/>
</dbReference>
<evidence type="ECO:0000256" key="4">
    <source>
        <dbReference type="ARBA" id="ARBA00023242"/>
    </source>
</evidence>
<dbReference type="Pfam" id="PF12737">
    <property type="entry name" value="Mating_C"/>
    <property type="match status" value="1"/>
</dbReference>
<comment type="similarity">
    <text evidence="1">Belongs to the TALE/M-ATYP homeobox family.</text>
</comment>
<feature type="domain" description="KN homeodomain" evidence="6">
    <location>
        <begin position="112"/>
        <end position="151"/>
    </location>
</feature>
<feature type="compositionally biased region" description="Low complexity" evidence="5">
    <location>
        <begin position="291"/>
        <end position="329"/>
    </location>
</feature>
<reference evidence="8" key="1">
    <citation type="journal article" date="2021" name="Genome Biol. Evol.">
        <title>The assembled and annotated genome of the fairy-ring fungus Marasmius oreades.</title>
        <authorList>
            <person name="Hiltunen M."/>
            <person name="Ament-Velasquez S.L."/>
            <person name="Johannesson H."/>
        </authorList>
    </citation>
    <scope>NUCLEOTIDE SEQUENCE</scope>
    <source>
        <strain evidence="8">03SP1</strain>
    </source>
</reference>
<keyword evidence="3" id="KW-0371">Homeobox</keyword>
<accession>A0A9P7V3E6</accession>
<dbReference type="RefSeq" id="XP_043016060.1">
    <property type="nucleotide sequence ID" value="XM_043147351.1"/>
</dbReference>
<protein>
    <submittedName>
        <fullName evidence="8">Uncharacterized protein</fullName>
    </submittedName>
</protein>